<feature type="domain" description="CCT" evidence="11">
    <location>
        <begin position="362"/>
        <end position="404"/>
    </location>
</feature>
<evidence type="ECO:0000259" key="11">
    <source>
        <dbReference type="PROSITE" id="PS51017"/>
    </source>
</evidence>
<feature type="domain" description="B box-type" evidence="10">
    <location>
        <begin position="16"/>
        <end position="63"/>
    </location>
</feature>
<keyword evidence="6 8" id="KW-0539">Nucleus</keyword>
<keyword evidence="3" id="KW-0479">Metal-binding</keyword>
<evidence type="ECO:0000313" key="12">
    <source>
        <dbReference type="EMBL" id="KAJ8480179.1"/>
    </source>
</evidence>
<reference evidence="12 13" key="1">
    <citation type="submission" date="2022-12" db="EMBL/GenBank/DDBJ databases">
        <title>Chromosome-scale assembly of the Ensete ventricosum genome.</title>
        <authorList>
            <person name="Dussert Y."/>
            <person name="Stocks J."/>
            <person name="Wendawek A."/>
            <person name="Woldeyes F."/>
            <person name="Nichols R.A."/>
            <person name="Borrell J.S."/>
        </authorList>
    </citation>
    <scope>NUCLEOTIDE SEQUENCE [LARGE SCALE GENOMIC DNA]</scope>
    <source>
        <strain evidence="13">cv. Maze</strain>
        <tissue evidence="12">Seeds</tissue>
    </source>
</reference>
<dbReference type="InterPro" id="IPR010402">
    <property type="entry name" value="CCT_domain"/>
</dbReference>
<dbReference type="Proteomes" id="UP001222027">
    <property type="component" value="Unassembled WGS sequence"/>
</dbReference>
<sequence length="420" mass="45905">MGCTEKQRPASAVGAKTARPCDGCLRRRARWFCEADDAFLCEACDVSVHSANPLARRHRRVRLKTASFSGFLSTTEDGLSDHAMPAWLHGCKRKPRTPRGKPGAAGAPTTGKVEPLVPDLEALSAEENQINEEDQLLHCVPILDPVLAVLFSQPHHDHADASDTEAKPAVQLSEQAHVSAVPTADGLWGFHASDLELEQFTSDMEVLLGSGLDSDSFCIDGLGWMNSTVVDDSNEQVKVEVDMDVAGTSKDFRMEIDLPNDALDLGFDSQMMAVEVDEHKPLKQAEAAAKRKMILRLDYEAVAAACSSNVLSLWIDGVRPEFDPNDSWPDFPAVAGGGGGGAAAVKETYHQREVAHAAGEGREARVSRYREKRRTRLFSKKIRYEVRKLNAEKRPRMKGRFVKRPAFPAAGTAASAFACR</sequence>
<dbReference type="PANTHER" id="PTHR31874:SF1">
    <property type="entry name" value="ZINC FINGER PROTEIN CONSTANS-LIKE 6"/>
    <property type="match status" value="1"/>
</dbReference>
<dbReference type="Pfam" id="PF00643">
    <property type="entry name" value="zf-B_box"/>
    <property type="match status" value="1"/>
</dbReference>
<keyword evidence="5" id="KW-0862">Zinc</keyword>
<evidence type="ECO:0000256" key="6">
    <source>
        <dbReference type="ARBA" id="ARBA00023242"/>
    </source>
</evidence>
<dbReference type="PANTHER" id="PTHR31874">
    <property type="entry name" value="CCT MOTIF FAMILY PROTEIN, EXPRESSED"/>
    <property type="match status" value="1"/>
</dbReference>
<evidence type="ECO:0000313" key="13">
    <source>
        <dbReference type="Proteomes" id="UP001222027"/>
    </source>
</evidence>
<comment type="subcellular location">
    <subcellularLocation>
        <location evidence="1 8">Nucleus</location>
    </subcellularLocation>
</comment>
<organism evidence="12 13">
    <name type="scientific">Ensete ventricosum</name>
    <name type="common">Abyssinian banana</name>
    <name type="synonym">Musa ensete</name>
    <dbReference type="NCBI Taxonomy" id="4639"/>
    <lineage>
        <taxon>Eukaryota</taxon>
        <taxon>Viridiplantae</taxon>
        <taxon>Streptophyta</taxon>
        <taxon>Embryophyta</taxon>
        <taxon>Tracheophyta</taxon>
        <taxon>Spermatophyta</taxon>
        <taxon>Magnoliopsida</taxon>
        <taxon>Liliopsida</taxon>
        <taxon>Zingiberales</taxon>
        <taxon>Musaceae</taxon>
        <taxon>Ensete</taxon>
    </lineage>
</organism>
<feature type="compositionally biased region" description="Low complexity" evidence="9">
    <location>
        <begin position="100"/>
        <end position="112"/>
    </location>
</feature>
<comment type="similarity">
    <text evidence="2">Belongs to the CONSTANS family.</text>
</comment>
<evidence type="ECO:0000256" key="7">
    <source>
        <dbReference type="PROSITE-ProRule" id="PRU00024"/>
    </source>
</evidence>
<evidence type="ECO:0000256" key="3">
    <source>
        <dbReference type="ARBA" id="ARBA00022723"/>
    </source>
</evidence>
<gene>
    <name evidence="12" type="ORF">OPV22_023906</name>
</gene>
<dbReference type="InterPro" id="IPR000315">
    <property type="entry name" value="Znf_B-box"/>
</dbReference>
<keyword evidence="13" id="KW-1185">Reference proteome</keyword>
<accession>A0AAV8QTA0</accession>
<keyword evidence="4 7" id="KW-0863">Zinc-finger</keyword>
<dbReference type="CDD" id="cd19821">
    <property type="entry name" value="Bbox1_BBX-like"/>
    <property type="match status" value="1"/>
</dbReference>
<dbReference type="InterPro" id="IPR052453">
    <property type="entry name" value="CONSTANS-like_ZF"/>
</dbReference>
<protein>
    <recommendedName>
        <fullName evidence="14">CCT domain-containing protein</fullName>
    </recommendedName>
</protein>
<dbReference type="GO" id="GO:0006355">
    <property type="term" value="P:regulation of DNA-templated transcription"/>
    <property type="evidence" value="ECO:0007669"/>
    <property type="project" value="TreeGrafter"/>
</dbReference>
<proteinExistence type="inferred from homology"/>
<dbReference type="SMART" id="SM00336">
    <property type="entry name" value="BBOX"/>
    <property type="match status" value="1"/>
</dbReference>
<evidence type="ECO:0008006" key="14">
    <source>
        <dbReference type="Google" id="ProtNLM"/>
    </source>
</evidence>
<evidence type="ECO:0000256" key="1">
    <source>
        <dbReference type="ARBA" id="ARBA00004123"/>
    </source>
</evidence>
<name>A0AAV8QTA0_ENSVE</name>
<dbReference type="GO" id="GO:0008270">
    <property type="term" value="F:zinc ion binding"/>
    <property type="evidence" value="ECO:0007669"/>
    <property type="project" value="UniProtKB-KW"/>
</dbReference>
<evidence type="ECO:0000256" key="2">
    <source>
        <dbReference type="ARBA" id="ARBA00010024"/>
    </source>
</evidence>
<evidence type="ECO:0000256" key="8">
    <source>
        <dbReference type="PROSITE-ProRule" id="PRU00357"/>
    </source>
</evidence>
<evidence type="ECO:0000256" key="4">
    <source>
        <dbReference type="ARBA" id="ARBA00022771"/>
    </source>
</evidence>
<dbReference type="Pfam" id="PF06203">
    <property type="entry name" value="CCT"/>
    <property type="match status" value="1"/>
</dbReference>
<evidence type="ECO:0000259" key="10">
    <source>
        <dbReference type="PROSITE" id="PS50119"/>
    </source>
</evidence>
<dbReference type="EMBL" id="JAQQAF010000006">
    <property type="protein sequence ID" value="KAJ8480179.1"/>
    <property type="molecule type" value="Genomic_DNA"/>
</dbReference>
<dbReference type="AlphaFoldDB" id="A0AAV8QTA0"/>
<comment type="caution">
    <text evidence="12">The sequence shown here is derived from an EMBL/GenBank/DDBJ whole genome shotgun (WGS) entry which is preliminary data.</text>
</comment>
<evidence type="ECO:0000256" key="5">
    <source>
        <dbReference type="ARBA" id="ARBA00022833"/>
    </source>
</evidence>
<evidence type="ECO:0000256" key="9">
    <source>
        <dbReference type="SAM" id="MobiDB-lite"/>
    </source>
</evidence>
<feature type="region of interest" description="Disordered" evidence="9">
    <location>
        <begin position="90"/>
        <end position="113"/>
    </location>
</feature>
<feature type="compositionally biased region" description="Basic residues" evidence="9">
    <location>
        <begin position="90"/>
        <end position="99"/>
    </location>
</feature>
<dbReference type="InterPro" id="IPR049808">
    <property type="entry name" value="CONSTANS-like_Bbox1"/>
</dbReference>
<dbReference type="PROSITE" id="PS51017">
    <property type="entry name" value="CCT"/>
    <property type="match status" value="1"/>
</dbReference>
<dbReference type="GO" id="GO:0005634">
    <property type="term" value="C:nucleus"/>
    <property type="evidence" value="ECO:0007669"/>
    <property type="project" value="UniProtKB-SubCell"/>
</dbReference>
<dbReference type="PROSITE" id="PS50119">
    <property type="entry name" value="ZF_BBOX"/>
    <property type="match status" value="1"/>
</dbReference>